<dbReference type="RefSeq" id="WP_184017520.1">
    <property type="nucleotide sequence ID" value="NZ_JACHFD010000006.1"/>
</dbReference>
<feature type="chain" id="PRO_5032803827" evidence="1">
    <location>
        <begin position="24"/>
        <end position="118"/>
    </location>
</feature>
<name>A0A840VC63_9BACT</name>
<evidence type="ECO:0000313" key="2">
    <source>
        <dbReference type="EMBL" id="MBB5351399.1"/>
    </source>
</evidence>
<feature type="signal peptide" evidence="1">
    <location>
        <begin position="1"/>
        <end position="23"/>
    </location>
</feature>
<comment type="caution">
    <text evidence="2">The sequence shown here is derived from an EMBL/GenBank/DDBJ whole genome shotgun (WGS) entry which is preliminary data.</text>
</comment>
<keyword evidence="3" id="KW-1185">Reference proteome</keyword>
<dbReference type="EMBL" id="JACHFD010000006">
    <property type="protein sequence ID" value="MBB5351399.1"/>
    <property type="molecule type" value="Genomic_DNA"/>
</dbReference>
<evidence type="ECO:0000256" key="1">
    <source>
        <dbReference type="SAM" id="SignalP"/>
    </source>
</evidence>
<dbReference type="Proteomes" id="UP000557717">
    <property type="component" value="Unassembled WGS sequence"/>
</dbReference>
<reference evidence="2 3" key="1">
    <citation type="submission" date="2020-08" db="EMBL/GenBank/DDBJ databases">
        <title>Genomic Encyclopedia of Type Strains, Phase IV (KMG-IV): sequencing the most valuable type-strain genomes for metagenomic binning, comparative biology and taxonomic classification.</title>
        <authorList>
            <person name="Goeker M."/>
        </authorList>
    </citation>
    <scope>NUCLEOTIDE SEQUENCE [LARGE SCALE GENOMIC DNA]</scope>
    <source>
        <strain evidence="2 3">YC6886</strain>
    </source>
</reference>
<evidence type="ECO:0000313" key="3">
    <source>
        <dbReference type="Proteomes" id="UP000557717"/>
    </source>
</evidence>
<accession>A0A840VC63</accession>
<keyword evidence="1" id="KW-0732">Signal</keyword>
<dbReference type="AlphaFoldDB" id="A0A840VC63"/>
<organism evidence="2 3">
    <name type="scientific">Haloferula luteola</name>
    <dbReference type="NCBI Taxonomy" id="595692"/>
    <lineage>
        <taxon>Bacteria</taxon>
        <taxon>Pseudomonadati</taxon>
        <taxon>Verrucomicrobiota</taxon>
        <taxon>Verrucomicrobiia</taxon>
        <taxon>Verrucomicrobiales</taxon>
        <taxon>Verrucomicrobiaceae</taxon>
        <taxon>Haloferula</taxon>
    </lineage>
</organism>
<gene>
    <name evidence="2" type="ORF">HNR46_001635</name>
</gene>
<sequence>MKRLLHLLTLSSILLGAATTAEAHGNSRSHRYVSHRTSCGCPVYAERYVAFYDSCGHPVFRTRRIPVAHQCRPVCPPPRPHRIEYQQPNRSRTVVRVSHNTRLPIPVPVPVPVPPWHR</sequence>
<protein>
    <submittedName>
        <fullName evidence="2">Uncharacterized protein</fullName>
    </submittedName>
</protein>
<proteinExistence type="predicted"/>